<dbReference type="AlphaFoldDB" id="A0ABD3WBL5"/>
<dbReference type="PANTHER" id="PTHR21037">
    <property type="entry name" value="39S RIBOSOMAL PROTEIN L14, MITOCHONDRIAL"/>
    <property type="match status" value="1"/>
</dbReference>
<dbReference type="Proteomes" id="UP001634394">
    <property type="component" value="Unassembled WGS sequence"/>
</dbReference>
<dbReference type="EMBL" id="JBJQND010000007">
    <property type="protein sequence ID" value="KAL3871309.1"/>
    <property type="molecule type" value="Genomic_DNA"/>
</dbReference>
<gene>
    <name evidence="1" type="ORF">ACJMK2_039316</name>
</gene>
<evidence type="ECO:0000313" key="1">
    <source>
        <dbReference type="EMBL" id="KAL3871309.1"/>
    </source>
</evidence>
<proteinExistence type="predicted"/>
<keyword evidence="2" id="KW-1185">Reference proteome</keyword>
<dbReference type="Pfam" id="PF17653">
    <property type="entry name" value="DUF5522"/>
    <property type="match status" value="1"/>
</dbReference>
<dbReference type="PANTHER" id="PTHR21037:SF2">
    <property type="entry name" value="SIMILAR TO NOVEL PROTEIN"/>
    <property type="match status" value="1"/>
</dbReference>
<dbReference type="InterPro" id="IPR040807">
    <property type="entry name" value="DUF5522"/>
</dbReference>
<sequence length="252" mass="29247">MSWGKCSYVTSRLQSPSRKVMIINTLPAWQQFDRLHKLLLSKSSYLPLCIRINLARQNPNTHDEFSSHFLWTSRTMQFDTSNLSLSVDCNKSNNSINPLPYSKNTFRGYFSFLKQVPFQSFSQMYILAKHFNIKTYVPFSLLLSKNSYRGLHMHGRQLWQSAVNDTNSWEALVQYDKLSPLERIIHEKHLAAVKAGKLFYTDPTTGYQVMTRLVHMNRGRCCGNACRHCPYGHANVDPARKVQMKFNSAFYT</sequence>
<reference evidence="1 2" key="1">
    <citation type="submission" date="2024-11" db="EMBL/GenBank/DDBJ databases">
        <title>Chromosome-level genome assembly of the freshwater bivalve Anodonta woodiana.</title>
        <authorList>
            <person name="Chen X."/>
        </authorList>
    </citation>
    <scope>NUCLEOTIDE SEQUENCE [LARGE SCALE GENOMIC DNA]</scope>
    <source>
        <strain evidence="1">MN2024</strain>
        <tissue evidence="1">Gills</tissue>
    </source>
</reference>
<protein>
    <submittedName>
        <fullName evidence="1">Uncharacterized protein</fullName>
    </submittedName>
</protein>
<organism evidence="1 2">
    <name type="scientific">Sinanodonta woodiana</name>
    <name type="common">Chinese pond mussel</name>
    <name type="synonym">Anodonta woodiana</name>
    <dbReference type="NCBI Taxonomy" id="1069815"/>
    <lineage>
        <taxon>Eukaryota</taxon>
        <taxon>Metazoa</taxon>
        <taxon>Spiralia</taxon>
        <taxon>Lophotrochozoa</taxon>
        <taxon>Mollusca</taxon>
        <taxon>Bivalvia</taxon>
        <taxon>Autobranchia</taxon>
        <taxon>Heteroconchia</taxon>
        <taxon>Palaeoheterodonta</taxon>
        <taxon>Unionida</taxon>
        <taxon>Unionoidea</taxon>
        <taxon>Unionidae</taxon>
        <taxon>Unioninae</taxon>
        <taxon>Sinanodonta</taxon>
    </lineage>
</organism>
<name>A0ABD3WBL5_SINWO</name>
<comment type="caution">
    <text evidence="1">The sequence shown here is derived from an EMBL/GenBank/DDBJ whole genome shotgun (WGS) entry which is preliminary data.</text>
</comment>
<accession>A0ABD3WBL5</accession>
<evidence type="ECO:0000313" key="2">
    <source>
        <dbReference type="Proteomes" id="UP001634394"/>
    </source>
</evidence>